<keyword evidence="2" id="KW-1185">Reference proteome</keyword>
<dbReference type="SUPFAM" id="SSF53474">
    <property type="entry name" value="alpha/beta-Hydrolases"/>
    <property type="match status" value="1"/>
</dbReference>
<evidence type="ECO:0000313" key="2">
    <source>
        <dbReference type="Proteomes" id="UP001501666"/>
    </source>
</evidence>
<dbReference type="EMBL" id="BAAATE010000002">
    <property type="protein sequence ID" value="GAA2646718.1"/>
    <property type="molecule type" value="Genomic_DNA"/>
</dbReference>
<name>A0ABN3R991_9ACTN</name>
<comment type="caution">
    <text evidence="1">The sequence shown here is derived from an EMBL/GenBank/DDBJ whole genome shotgun (WGS) entry which is preliminary data.</text>
</comment>
<accession>A0ABN3R991</accession>
<organism evidence="1 2">
    <name type="scientific">Nonomuraea recticatena</name>
    <dbReference type="NCBI Taxonomy" id="46178"/>
    <lineage>
        <taxon>Bacteria</taxon>
        <taxon>Bacillati</taxon>
        <taxon>Actinomycetota</taxon>
        <taxon>Actinomycetes</taxon>
        <taxon>Streptosporangiales</taxon>
        <taxon>Streptosporangiaceae</taxon>
        <taxon>Nonomuraea</taxon>
    </lineage>
</organism>
<proteinExistence type="predicted"/>
<gene>
    <name evidence="1" type="ORF">GCM10010412_009630</name>
</gene>
<evidence type="ECO:0000313" key="1">
    <source>
        <dbReference type="EMBL" id="GAA2646718.1"/>
    </source>
</evidence>
<dbReference type="Gene3D" id="3.40.50.1820">
    <property type="entry name" value="alpha/beta hydrolase"/>
    <property type="match status" value="1"/>
</dbReference>
<dbReference type="Proteomes" id="UP001501666">
    <property type="component" value="Unassembled WGS sequence"/>
</dbReference>
<dbReference type="InterPro" id="IPR029058">
    <property type="entry name" value="AB_hydrolase_fold"/>
</dbReference>
<protein>
    <submittedName>
        <fullName evidence="1">Uncharacterized protein</fullName>
    </submittedName>
</protein>
<reference evidence="1 2" key="1">
    <citation type="journal article" date="2019" name="Int. J. Syst. Evol. Microbiol.">
        <title>The Global Catalogue of Microorganisms (GCM) 10K type strain sequencing project: providing services to taxonomists for standard genome sequencing and annotation.</title>
        <authorList>
            <consortium name="The Broad Institute Genomics Platform"/>
            <consortium name="The Broad Institute Genome Sequencing Center for Infectious Disease"/>
            <person name="Wu L."/>
            <person name="Ma J."/>
        </authorList>
    </citation>
    <scope>NUCLEOTIDE SEQUENCE [LARGE SCALE GENOMIC DNA]</scope>
    <source>
        <strain evidence="1 2">JCM 6835</strain>
    </source>
</reference>
<sequence length="130" mass="13987">MTGGGLRHRHTVDVDGRRIHLWHDGVGTPTVVVVPALGEPALNWAGVLPVMAVETTTVLFDKAHVGWSDPAWGADSARRHADDLRQALQQAGIGPPYILVGPVSRSHWREFEHWSTTSAVENGTITAGTA</sequence>